<keyword evidence="3" id="KW-0964">Secreted</keyword>
<feature type="chain" id="PRO_5029748196" evidence="5">
    <location>
        <begin position="18"/>
        <end position="141"/>
    </location>
</feature>
<dbReference type="Proteomes" id="UP000025227">
    <property type="component" value="Unplaced"/>
</dbReference>
<accession>A0A7I4Y6Z0</accession>
<evidence type="ECO:0000256" key="4">
    <source>
        <dbReference type="ARBA" id="ARBA00022729"/>
    </source>
</evidence>
<dbReference type="GO" id="GO:0005576">
    <property type="term" value="C:extracellular region"/>
    <property type="evidence" value="ECO:0007669"/>
    <property type="project" value="UniProtKB-SubCell"/>
</dbReference>
<comment type="similarity">
    <text evidence="2">Belongs to the nematode transthyretin-like family.</text>
</comment>
<comment type="subcellular location">
    <subcellularLocation>
        <location evidence="1">Secreted</location>
    </subcellularLocation>
</comment>
<name>A0A7I4Y6Z0_HAECO</name>
<sequence length="141" mass="15505">MKLGICIAFVLVSSCSALLGIIGTEQSVEVTGKLICNGRPADDIKVKLYDKEMILDSKLGEAHTNKEGVFKVSGHKRELSTLDPKVNIYHRCNHDGLCDRKFSITIPENFITDGETPTKTFDIGTINLADQFKGETTDCIN</sequence>
<dbReference type="PANTHER" id="PTHR21700:SF24">
    <property type="entry name" value="TRANSTHYRETIN-LIKE FAMILY PROTEIN"/>
    <property type="match status" value="1"/>
</dbReference>
<evidence type="ECO:0000256" key="3">
    <source>
        <dbReference type="ARBA" id="ARBA00022525"/>
    </source>
</evidence>
<dbReference type="Pfam" id="PF01060">
    <property type="entry name" value="TTR-52"/>
    <property type="match status" value="1"/>
</dbReference>
<keyword evidence="6" id="KW-1185">Reference proteome</keyword>
<evidence type="ECO:0000313" key="7">
    <source>
        <dbReference type="WBParaSite" id="HCON_00053830-00001"/>
    </source>
</evidence>
<proteinExistence type="inferred from homology"/>
<evidence type="ECO:0000256" key="2">
    <source>
        <dbReference type="ARBA" id="ARBA00010112"/>
    </source>
</evidence>
<dbReference type="InterPro" id="IPR001534">
    <property type="entry name" value="Transthyretin-like"/>
</dbReference>
<dbReference type="AlphaFoldDB" id="A0A7I4Y6Z0"/>
<feature type="signal peptide" evidence="5">
    <location>
        <begin position="1"/>
        <end position="17"/>
    </location>
</feature>
<dbReference type="PROSITE" id="PS51257">
    <property type="entry name" value="PROKAR_LIPOPROTEIN"/>
    <property type="match status" value="1"/>
</dbReference>
<keyword evidence="4 5" id="KW-0732">Signal</keyword>
<dbReference type="OrthoDB" id="73919at2759"/>
<dbReference type="PANTHER" id="PTHR21700">
    <property type="entry name" value="TRANSTHYRETIN-LIKE FAMILY PROTEIN-RELATED"/>
    <property type="match status" value="1"/>
</dbReference>
<dbReference type="Gene3D" id="2.60.40.3330">
    <property type="match status" value="1"/>
</dbReference>
<dbReference type="GO" id="GO:0009986">
    <property type="term" value="C:cell surface"/>
    <property type="evidence" value="ECO:0007669"/>
    <property type="project" value="InterPro"/>
</dbReference>
<evidence type="ECO:0000313" key="6">
    <source>
        <dbReference type="Proteomes" id="UP000025227"/>
    </source>
</evidence>
<reference evidence="7" key="1">
    <citation type="submission" date="2020-12" db="UniProtKB">
        <authorList>
            <consortium name="WormBaseParasite"/>
        </authorList>
    </citation>
    <scope>IDENTIFICATION</scope>
    <source>
        <strain evidence="7">MHco3</strain>
    </source>
</reference>
<dbReference type="OMA" id="VNIYHRC"/>
<dbReference type="InterPro" id="IPR038479">
    <property type="entry name" value="Transthyretin-like_sf"/>
</dbReference>
<organism evidence="6 7">
    <name type="scientific">Haemonchus contortus</name>
    <name type="common">Barber pole worm</name>
    <dbReference type="NCBI Taxonomy" id="6289"/>
    <lineage>
        <taxon>Eukaryota</taxon>
        <taxon>Metazoa</taxon>
        <taxon>Ecdysozoa</taxon>
        <taxon>Nematoda</taxon>
        <taxon>Chromadorea</taxon>
        <taxon>Rhabditida</taxon>
        <taxon>Rhabditina</taxon>
        <taxon>Rhabditomorpha</taxon>
        <taxon>Strongyloidea</taxon>
        <taxon>Trichostrongylidae</taxon>
        <taxon>Haemonchus</taxon>
    </lineage>
</organism>
<evidence type="ECO:0000256" key="5">
    <source>
        <dbReference type="SAM" id="SignalP"/>
    </source>
</evidence>
<evidence type="ECO:0000256" key="1">
    <source>
        <dbReference type="ARBA" id="ARBA00004613"/>
    </source>
</evidence>
<protein>
    <submittedName>
        <fullName evidence="7">Transthyretin-like family protein</fullName>
    </submittedName>
</protein>
<dbReference type="WBParaSite" id="HCON_00053830-00001">
    <property type="protein sequence ID" value="HCON_00053830-00001"/>
    <property type="gene ID" value="HCON_00053830"/>
</dbReference>